<organism evidence="1 2">
    <name type="scientific">Bacteroides fragilis</name>
    <dbReference type="NCBI Taxonomy" id="817"/>
    <lineage>
        <taxon>Bacteria</taxon>
        <taxon>Pseudomonadati</taxon>
        <taxon>Bacteroidota</taxon>
        <taxon>Bacteroidia</taxon>
        <taxon>Bacteroidales</taxon>
        <taxon>Bacteroidaceae</taxon>
        <taxon>Bacteroides</taxon>
    </lineage>
</organism>
<dbReference type="EMBL" id="VWAW01000008">
    <property type="protein sequence ID" value="KAA5173732.1"/>
    <property type="molecule type" value="Genomic_DNA"/>
</dbReference>
<accession>A0A642KRP4</accession>
<evidence type="ECO:0000313" key="1">
    <source>
        <dbReference type="EMBL" id="KAA5173732.1"/>
    </source>
</evidence>
<proteinExistence type="predicted"/>
<protein>
    <recommendedName>
        <fullName evidence="3">KilA-N domain-containing protein</fullName>
    </recommendedName>
</protein>
<evidence type="ECO:0008006" key="3">
    <source>
        <dbReference type="Google" id="ProtNLM"/>
    </source>
</evidence>
<dbReference type="Proteomes" id="UP000436803">
    <property type="component" value="Unassembled WGS sequence"/>
</dbReference>
<comment type="caution">
    <text evidence="1">The sequence shown here is derived from an EMBL/GenBank/DDBJ whole genome shotgun (WGS) entry which is preliminary data.</text>
</comment>
<name>A0A642KRP4_BACFG</name>
<gene>
    <name evidence="1" type="ORF">F2Z29_11035</name>
</gene>
<reference evidence="1 2" key="1">
    <citation type="journal article" date="2019" name="Nat. Med.">
        <title>A library of human gut bacterial isolates paired with longitudinal multiomics data enables mechanistic microbiome research.</title>
        <authorList>
            <person name="Poyet M."/>
            <person name="Groussin M."/>
            <person name="Gibbons S.M."/>
            <person name="Avila-Pacheco J."/>
            <person name="Jiang X."/>
            <person name="Kearney S.M."/>
            <person name="Perrotta A.R."/>
            <person name="Berdy B."/>
            <person name="Zhao S."/>
            <person name="Lieberman T.D."/>
            <person name="Swanson P.K."/>
            <person name="Smith M."/>
            <person name="Roesemann S."/>
            <person name="Alexander J.E."/>
            <person name="Rich S.A."/>
            <person name="Livny J."/>
            <person name="Vlamakis H."/>
            <person name="Clish C."/>
            <person name="Bullock K."/>
            <person name="Deik A."/>
            <person name="Scott J."/>
            <person name="Pierce K.A."/>
            <person name="Xavier R.J."/>
            <person name="Alm E.J."/>
        </authorList>
    </citation>
    <scope>NUCLEOTIDE SEQUENCE [LARGE SCALE GENOMIC DNA]</scope>
    <source>
        <strain evidence="1 2">BIOML-A7</strain>
    </source>
</reference>
<evidence type="ECO:0000313" key="2">
    <source>
        <dbReference type="Proteomes" id="UP000436803"/>
    </source>
</evidence>
<dbReference type="AlphaFoldDB" id="A0A642KRP4"/>
<sequence length="117" mass="13433">MKYEFIADNGARFEMDIEANKLMLDVAKVAESLRKDKQPQVWMNKRSVPGFLDLACKQMGCKADKLVHEVRKVDGTVELWLEAFVAMEYLRWADDRLATWFAGKINELISDGTISCE</sequence>